<comment type="cofactor">
    <cofactor evidence="2">
        <name>Zn(2+)</name>
        <dbReference type="ChEBI" id="CHEBI:29105"/>
    </cofactor>
</comment>
<proteinExistence type="inferred from homology"/>
<keyword evidence="5" id="KW-0479">Metal-binding</keyword>
<dbReference type="GO" id="GO:0005829">
    <property type="term" value="C:cytosol"/>
    <property type="evidence" value="ECO:0007669"/>
    <property type="project" value="TreeGrafter"/>
</dbReference>
<dbReference type="Gene3D" id="3.40.225.10">
    <property type="entry name" value="Class II aldolase/adducin N-terminal domain"/>
    <property type="match status" value="1"/>
</dbReference>
<evidence type="ECO:0000256" key="2">
    <source>
        <dbReference type="ARBA" id="ARBA00001947"/>
    </source>
</evidence>
<dbReference type="SMART" id="SM01007">
    <property type="entry name" value="Aldolase_II"/>
    <property type="match status" value="1"/>
</dbReference>
<evidence type="ECO:0000256" key="5">
    <source>
        <dbReference type="ARBA" id="ARBA00022723"/>
    </source>
</evidence>
<evidence type="ECO:0000256" key="3">
    <source>
        <dbReference type="ARBA" id="ARBA00010037"/>
    </source>
</evidence>
<dbReference type="HOGENOM" id="CLU_006033_3_0_0"/>
<reference evidence="8 9" key="1">
    <citation type="journal article" date="2014" name="PLoS ONE">
        <title>The first complete genome sequence of the class fimbriimonadia in the phylum armatimonadetes.</title>
        <authorList>
            <person name="Hu Z.Y."/>
            <person name="Wang Y.Z."/>
            <person name="Im W.T."/>
            <person name="Wang S.Y."/>
            <person name="Zhao G.P."/>
            <person name="Zheng H.J."/>
            <person name="Quan Z.X."/>
        </authorList>
    </citation>
    <scope>NUCLEOTIDE SEQUENCE [LARGE SCALE GENOMIC DNA]</scope>
    <source>
        <strain evidence="8">Gsoil 348</strain>
    </source>
</reference>
<gene>
    <name evidence="8" type="ORF">OP10G_4172</name>
</gene>
<comment type="catalytic activity">
    <reaction evidence="1">
        <text>L-ribulose 5-phosphate = D-xylulose 5-phosphate</text>
        <dbReference type="Rhea" id="RHEA:22368"/>
        <dbReference type="ChEBI" id="CHEBI:57737"/>
        <dbReference type="ChEBI" id="CHEBI:58226"/>
        <dbReference type="EC" id="5.1.3.4"/>
    </reaction>
</comment>
<dbReference type="PANTHER" id="PTHR22789:SF8">
    <property type="entry name" value="L-RIBULOSE-5-PHOSPHATE 4-EPIMERASE SGBE"/>
    <property type="match status" value="1"/>
</dbReference>
<dbReference type="Pfam" id="PF00596">
    <property type="entry name" value="Aldolase_II"/>
    <property type="match status" value="1"/>
</dbReference>
<evidence type="ECO:0000313" key="8">
    <source>
        <dbReference type="EMBL" id="AIE87540.1"/>
    </source>
</evidence>
<dbReference type="InterPro" id="IPR050197">
    <property type="entry name" value="Aldolase_class_II_sugar_metab"/>
</dbReference>
<comment type="similarity">
    <text evidence="3">Belongs to the aldolase class II family. AraD/FucA subfamily.</text>
</comment>
<feature type="domain" description="Class II aldolase/adducin N-terminal" evidence="7">
    <location>
        <begin position="60"/>
        <end position="239"/>
    </location>
</feature>
<evidence type="ECO:0000313" key="9">
    <source>
        <dbReference type="Proteomes" id="UP000027982"/>
    </source>
</evidence>
<sequence>MSRESVENDCSLEVGRAQTAKSSLTKAILRETGVAQAIIDFRAPTMLIPKTEKDDANLRLEVARANWALPASGLVTMHSGNASGYDPESGLVYIKPSGMDYDQIKPGNLAVVRLETGEVLTPDIRPSVDLAHHLFLYKNLPEVRGIIHTHSNYATAFAAANKPVPCCLTAICDEFGGEIPCTPYIDNEGENIGRAILKYRRERTPAILLGNHGVFAWGSSPKNALKAAVMVEDVARTVWLAMQLGPVAAIPPEEAEKWYDRYQNRYGQG</sequence>
<dbReference type="Proteomes" id="UP000027982">
    <property type="component" value="Chromosome"/>
</dbReference>
<evidence type="ECO:0000256" key="6">
    <source>
        <dbReference type="ARBA" id="ARBA00022833"/>
    </source>
</evidence>
<dbReference type="GO" id="GO:0008742">
    <property type="term" value="F:L-ribulose-phosphate 4-epimerase activity"/>
    <property type="evidence" value="ECO:0007669"/>
    <property type="project" value="UniProtKB-EC"/>
</dbReference>
<dbReference type="STRING" id="661478.OP10G_4172"/>
<dbReference type="AlphaFoldDB" id="A0A068NXR9"/>
<evidence type="ECO:0000256" key="4">
    <source>
        <dbReference type="ARBA" id="ARBA00013186"/>
    </source>
</evidence>
<keyword evidence="6" id="KW-0862">Zinc</keyword>
<accession>A0A068NXR9</accession>
<evidence type="ECO:0000259" key="7">
    <source>
        <dbReference type="SMART" id="SM01007"/>
    </source>
</evidence>
<dbReference type="InterPro" id="IPR036409">
    <property type="entry name" value="Aldolase_II/adducin_N_sf"/>
</dbReference>
<keyword evidence="9" id="KW-1185">Reference proteome</keyword>
<dbReference type="KEGG" id="fgi:OP10G_4172"/>
<dbReference type="NCBIfam" id="NF005123">
    <property type="entry name" value="PRK06557.1"/>
    <property type="match status" value="1"/>
</dbReference>
<dbReference type="GO" id="GO:0019323">
    <property type="term" value="P:pentose catabolic process"/>
    <property type="evidence" value="ECO:0007669"/>
    <property type="project" value="TreeGrafter"/>
</dbReference>
<dbReference type="GO" id="GO:0016832">
    <property type="term" value="F:aldehyde-lyase activity"/>
    <property type="evidence" value="ECO:0007669"/>
    <property type="project" value="TreeGrafter"/>
</dbReference>
<name>A0A068NXR9_FIMGI</name>
<dbReference type="EC" id="5.1.3.4" evidence="4"/>
<dbReference type="InterPro" id="IPR001303">
    <property type="entry name" value="Aldolase_II/adducin_N"/>
</dbReference>
<dbReference type="GO" id="GO:0046872">
    <property type="term" value="F:metal ion binding"/>
    <property type="evidence" value="ECO:0007669"/>
    <property type="project" value="UniProtKB-KW"/>
</dbReference>
<evidence type="ECO:0000256" key="1">
    <source>
        <dbReference type="ARBA" id="ARBA00001726"/>
    </source>
</evidence>
<dbReference type="eggNOG" id="COG0235">
    <property type="taxonomic scope" value="Bacteria"/>
</dbReference>
<dbReference type="SUPFAM" id="SSF53639">
    <property type="entry name" value="AraD/HMP-PK domain-like"/>
    <property type="match status" value="1"/>
</dbReference>
<dbReference type="PANTHER" id="PTHR22789">
    <property type="entry name" value="FUCULOSE PHOSPHATE ALDOLASE"/>
    <property type="match status" value="1"/>
</dbReference>
<organism evidence="8 9">
    <name type="scientific">Fimbriimonas ginsengisoli Gsoil 348</name>
    <dbReference type="NCBI Taxonomy" id="661478"/>
    <lineage>
        <taxon>Bacteria</taxon>
        <taxon>Bacillati</taxon>
        <taxon>Armatimonadota</taxon>
        <taxon>Fimbriimonadia</taxon>
        <taxon>Fimbriimonadales</taxon>
        <taxon>Fimbriimonadaceae</taxon>
        <taxon>Fimbriimonas</taxon>
    </lineage>
</organism>
<protein>
    <recommendedName>
        <fullName evidence="4">L-ribulose-5-phosphate 4-epimerase</fullName>
        <ecNumber evidence="4">5.1.3.4</ecNumber>
    </recommendedName>
</protein>
<dbReference type="EMBL" id="CP007139">
    <property type="protein sequence ID" value="AIE87540.1"/>
    <property type="molecule type" value="Genomic_DNA"/>
</dbReference>